<feature type="transmembrane region" description="Helical" evidence="7">
    <location>
        <begin position="47"/>
        <end position="67"/>
    </location>
</feature>
<dbReference type="RefSeq" id="WP_376865727.1">
    <property type="nucleotide sequence ID" value="NZ_JBHRYB010000005.1"/>
</dbReference>
<dbReference type="PANTHER" id="PTHR34184:SF4">
    <property type="entry name" value="UPF0718 PROTEIN YCGR"/>
    <property type="match status" value="1"/>
</dbReference>
<evidence type="ECO:0000256" key="7">
    <source>
        <dbReference type="SAM" id="Phobius"/>
    </source>
</evidence>
<proteinExistence type="inferred from homology"/>
<feature type="transmembrane region" description="Helical" evidence="7">
    <location>
        <begin position="359"/>
        <end position="381"/>
    </location>
</feature>
<accession>A0ABV7VV11</accession>
<reference evidence="9" key="1">
    <citation type="journal article" date="2019" name="Int. J. Syst. Evol. Microbiol.">
        <title>The Global Catalogue of Microorganisms (GCM) 10K type strain sequencing project: providing services to taxonomists for standard genome sequencing and annotation.</title>
        <authorList>
            <consortium name="The Broad Institute Genomics Platform"/>
            <consortium name="The Broad Institute Genome Sequencing Center for Infectious Disease"/>
            <person name="Wu L."/>
            <person name="Ma J."/>
        </authorList>
    </citation>
    <scope>NUCLEOTIDE SEQUENCE [LARGE SCALE GENOMIC DNA]</scope>
    <source>
        <strain evidence="9">KCTC 42424</strain>
    </source>
</reference>
<keyword evidence="3" id="KW-1003">Cell membrane</keyword>
<evidence type="ECO:0000313" key="9">
    <source>
        <dbReference type="Proteomes" id="UP001595722"/>
    </source>
</evidence>
<organism evidence="8 9">
    <name type="scientific">Bacterioplanoides pacificum</name>
    <dbReference type="NCBI Taxonomy" id="1171596"/>
    <lineage>
        <taxon>Bacteria</taxon>
        <taxon>Pseudomonadati</taxon>
        <taxon>Pseudomonadota</taxon>
        <taxon>Gammaproteobacteria</taxon>
        <taxon>Oceanospirillales</taxon>
        <taxon>Oceanospirillaceae</taxon>
        <taxon>Bacterioplanoides</taxon>
    </lineage>
</organism>
<dbReference type="Proteomes" id="UP001595722">
    <property type="component" value="Unassembled WGS sequence"/>
</dbReference>
<feature type="transmembrane region" description="Helical" evidence="7">
    <location>
        <begin position="88"/>
        <end position="110"/>
    </location>
</feature>
<protein>
    <submittedName>
        <fullName evidence="8">Permease</fullName>
    </submittedName>
</protein>
<feature type="transmembrane region" description="Helical" evidence="7">
    <location>
        <begin position="263"/>
        <end position="282"/>
    </location>
</feature>
<dbReference type="PANTHER" id="PTHR34184">
    <property type="entry name" value="UPF0718 PROTEIN YCGR"/>
    <property type="match status" value="1"/>
</dbReference>
<comment type="subcellular location">
    <subcellularLocation>
        <location evidence="1">Cell membrane</location>
        <topology evidence="1">Multi-pass membrane protein</topology>
    </subcellularLocation>
</comment>
<gene>
    <name evidence="8" type="ORF">ACFOMG_07310</name>
</gene>
<evidence type="ECO:0000256" key="1">
    <source>
        <dbReference type="ARBA" id="ARBA00004651"/>
    </source>
</evidence>
<evidence type="ECO:0000256" key="6">
    <source>
        <dbReference type="ARBA" id="ARBA00023136"/>
    </source>
</evidence>
<keyword evidence="9" id="KW-1185">Reference proteome</keyword>
<feature type="transmembrane region" description="Helical" evidence="7">
    <location>
        <begin position="130"/>
        <end position="152"/>
    </location>
</feature>
<dbReference type="Pfam" id="PF03773">
    <property type="entry name" value="ArsP_1"/>
    <property type="match status" value="1"/>
</dbReference>
<dbReference type="InterPro" id="IPR005524">
    <property type="entry name" value="DUF318"/>
</dbReference>
<feature type="transmembrane region" description="Helical" evidence="7">
    <location>
        <begin position="164"/>
        <end position="186"/>
    </location>
</feature>
<feature type="transmembrane region" description="Helical" evidence="7">
    <location>
        <begin position="192"/>
        <end position="209"/>
    </location>
</feature>
<feature type="transmembrane region" description="Helical" evidence="7">
    <location>
        <begin position="288"/>
        <end position="308"/>
    </location>
</feature>
<evidence type="ECO:0000256" key="2">
    <source>
        <dbReference type="ARBA" id="ARBA00006386"/>
    </source>
</evidence>
<sequence>MSCCNHETNHPPTDAITPSANGSCCGPAADSPADDCCGGDNKQQTDWILWLCTPAVIAGYVLYLISAGAHDHSAGAALSWWQVMSHTAFEMVNAMWWGILSAAFFVGLLGRIPRELIMSVLGRGGSKRGLFRATLAGLMLDLCNHGILMVAMKLYERGASIGQVMAFLIASPWNSLTLTLILVGLIGLPWTLLFIAASLLIAWLSGWIFDRLVERGTLPRNPHQQDFQAVAFWPVMKSTWAQHDWRPKALAHMFWQGLKESKMVLRWVVFGVVLVALIRAFVPADSFGVWFGASITGLLLTLLATTLIEVCSEGSSPIAADLFNRAAAPGNAFTFLMAGASTDYTEIMALRDTTRSWKIALFLPLVTVPQVLLIGWLMNIYG</sequence>
<evidence type="ECO:0000256" key="5">
    <source>
        <dbReference type="ARBA" id="ARBA00022989"/>
    </source>
</evidence>
<dbReference type="EMBL" id="JBHRYB010000005">
    <property type="protein sequence ID" value="MFC3679918.1"/>
    <property type="molecule type" value="Genomic_DNA"/>
</dbReference>
<dbReference type="InterPro" id="IPR052923">
    <property type="entry name" value="UPF0718"/>
</dbReference>
<name>A0ABV7VV11_9GAMM</name>
<evidence type="ECO:0000256" key="3">
    <source>
        <dbReference type="ARBA" id="ARBA00022475"/>
    </source>
</evidence>
<keyword evidence="6 7" id="KW-0472">Membrane</keyword>
<comment type="caution">
    <text evidence="8">The sequence shown here is derived from an EMBL/GenBank/DDBJ whole genome shotgun (WGS) entry which is preliminary data.</text>
</comment>
<keyword evidence="5 7" id="KW-1133">Transmembrane helix</keyword>
<keyword evidence="4 7" id="KW-0812">Transmembrane</keyword>
<evidence type="ECO:0000256" key="4">
    <source>
        <dbReference type="ARBA" id="ARBA00022692"/>
    </source>
</evidence>
<comment type="similarity">
    <text evidence="2">Belongs to the UPF0718 family.</text>
</comment>
<evidence type="ECO:0000313" key="8">
    <source>
        <dbReference type="EMBL" id="MFC3679918.1"/>
    </source>
</evidence>